<accession>A0A183IPV2</accession>
<evidence type="ECO:0000313" key="2">
    <source>
        <dbReference type="Proteomes" id="UP000270296"/>
    </source>
</evidence>
<organism evidence="3">
    <name type="scientific">Soboliphyme baturini</name>
    <dbReference type="NCBI Taxonomy" id="241478"/>
    <lineage>
        <taxon>Eukaryota</taxon>
        <taxon>Metazoa</taxon>
        <taxon>Ecdysozoa</taxon>
        <taxon>Nematoda</taxon>
        <taxon>Enoplea</taxon>
        <taxon>Dorylaimia</taxon>
        <taxon>Dioctophymatida</taxon>
        <taxon>Dioctophymatoidea</taxon>
        <taxon>Soboliphymatidae</taxon>
        <taxon>Soboliphyme</taxon>
    </lineage>
</organism>
<protein>
    <submittedName>
        <fullName evidence="3">RHD_dimer domain-containing protein</fullName>
    </submittedName>
</protein>
<gene>
    <name evidence="1" type="ORF">SBAD_LOCUS5649</name>
</gene>
<proteinExistence type="predicted"/>
<evidence type="ECO:0000313" key="3">
    <source>
        <dbReference type="WBParaSite" id="SBAD_0000587201-mRNA-1"/>
    </source>
</evidence>
<dbReference type="AlphaFoldDB" id="A0A183IPV2"/>
<name>A0A183IPV2_9BILA</name>
<reference evidence="3" key="1">
    <citation type="submission" date="2016-06" db="UniProtKB">
        <authorList>
            <consortium name="WormBaseParasite"/>
        </authorList>
    </citation>
    <scope>IDENTIFICATION</scope>
</reference>
<dbReference type="Proteomes" id="UP000270296">
    <property type="component" value="Unassembled WGS sequence"/>
</dbReference>
<dbReference type="EMBL" id="UZAM01009145">
    <property type="protein sequence ID" value="VDP07895.1"/>
    <property type="molecule type" value="Genomic_DNA"/>
</dbReference>
<sequence length="284" mass="32354">MKACYSLWYYGWRDVPFVCNSEFLFLVAWQMISNKRMMPHRIMMQVSNKCVKLTVPKGEVFTDGTKQFAKFRIPVHAVALSTVGPYPRDNVVAILMVPIKNVSSNAGVLVFRCDSAETAAAAQYSMQKMIRHHHDSSFCPFLGHQYSYIPQPGSGVLSDRCPDPISYWKQLMQHQAVITELKSRFRCPQSKLLLDDEGDIDGDDDTTDLLLAGHQPFVVLRRTSNSDLIDLRPLPLRLFGETVRWRRSSPAPLRPTSTVEDDDSFMQDCALAKCRSVDVLYEHF</sequence>
<dbReference type="WBParaSite" id="SBAD_0000587201-mRNA-1">
    <property type="protein sequence ID" value="SBAD_0000587201-mRNA-1"/>
    <property type="gene ID" value="SBAD_0000587201"/>
</dbReference>
<reference evidence="1 2" key="2">
    <citation type="submission" date="2018-11" db="EMBL/GenBank/DDBJ databases">
        <authorList>
            <consortium name="Pathogen Informatics"/>
        </authorList>
    </citation>
    <scope>NUCLEOTIDE SEQUENCE [LARGE SCALE GENOMIC DNA]</scope>
</reference>
<keyword evidence="2" id="KW-1185">Reference proteome</keyword>
<evidence type="ECO:0000313" key="1">
    <source>
        <dbReference type="EMBL" id="VDP07895.1"/>
    </source>
</evidence>